<dbReference type="GO" id="GO:0016616">
    <property type="term" value="F:oxidoreductase activity, acting on the CH-OH group of donors, NAD or NADP as acceptor"/>
    <property type="evidence" value="ECO:0007669"/>
    <property type="project" value="UniProtKB-ARBA"/>
</dbReference>
<organism evidence="5">
    <name type="scientific">Nepeta cataria</name>
    <name type="common">Catnip</name>
    <dbReference type="NCBI Taxonomy" id="39347"/>
    <lineage>
        <taxon>Eukaryota</taxon>
        <taxon>Viridiplantae</taxon>
        <taxon>Streptophyta</taxon>
        <taxon>Embryophyta</taxon>
        <taxon>Tracheophyta</taxon>
        <taxon>Spermatophyta</taxon>
        <taxon>Magnoliopsida</taxon>
        <taxon>eudicotyledons</taxon>
        <taxon>Gunneridae</taxon>
        <taxon>Pentapetalae</taxon>
        <taxon>asterids</taxon>
        <taxon>lamiids</taxon>
        <taxon>Lamiales</taxon>
        <taxon>Lamiaceae</taxon>
        <taxon>Nepetoideae</taxon>
        <taxon>Mentheae</taxon>
        <taxon>Nepetinae</taxon>
        <taxon>Nepeta</taxon>
    </lineage>
</organism>
<dbReference type="FunFam" id="3.40.50.720:FF:000084">
    <property type="entry name" value="Short-chain dehydrogenase reductase"/>
    <property type="match status" value="1"/>
</dbReference>
<dbReference type="GO" id="GO:0016853">
    <property type="term" value="F:isomerase activity"/>
    <property type="evidence" value="ECO:0007669"/>
    <property type="project" value="UniProtKB-KW"/>
</dbReference>
<accession>A0A7D3QRL5</accession>
<evidence type="ECO:0000313" key="5">
    <source>
        <dbReference type="EMBL" id="QKE59455.1"/>
    </source>
</evidence>
<dbReference type="PROSITE" id="PS00061">
    <property type="entry name" value="ADH_SHORT"/>
    <property type="match status" value="1"/>
</dbReference>
<name>A0A7D3QRL5_NEPCA</name>
<keyword evidence="3" id="KW-0413">Isomerase</keyword>
<dbReference type="GO" id="GO:0044283">
    <property type="term" value="P:small molecule biosynthetic process"/>
    <property type="evidence" value="ECO:0007669"/>
    <property type="project" value="UniProtKB-ARBA"/>
</dbReference>
<dbReference type="InterPro" id="IPR057326">
    <property type="entry name" value="KR_dom"/>
</dbReference>
<sequence>MANIRNSEQVMKKKLEGKVAIITGGASGIGKTAARVFAEHGARAVVIVDIQSGNGQSVAKSIGEVCSYVQCDVSDEEQVKSMIEWTARTYGGLDVMFCNVGILSHTPQTVMDLDFSQYDKLMRVNARGTAASVKHAARKMVELGTRGTIICTTSPASTMGGHNLTDYVMSKHAVLGLVRSASMQLGGHGIRVNCVSPSVVITPLAQRMGLATPDDFYTQFGNFTSIKGVHLTLENVAEAVVYLASDDAAFISGHDLKLDGGLLCLPFVMPASTS</sequence>
<evidence type="ECO:0000256" key="1">
    <source>
        <dbReference type="ARBA" id="ARBA00006484"/>
    </source>
</evidence>
<dbReference type="PRINTS" id="PR00081">
    <property type="entry name" value="GDHRDH"/>
</dbReference>
<dbReference type="InterPro" id="IPR002347">
    <property type="entry name" value="SDR_fam"/>
</dbReference>
<feature type="domain" description="Ketoreductase" evidence="4">
    <location>
        <begin position="18"/>
        <end position="198"/>
    </location>
</feature>
<reference evidence="5" key="1">
    <citation type="journal article" date="2020" name="Sci. Adv.">
        <title>The evolutionary origins of the cat attractant nepetalactone in catnip.</title>
        <authorList>
            <person name="Lichman B.R."/>
            <person name="Godden G.T."/>
            <person name="Hamilton J.P."/>
            <person name="Palmer L."/>
            <person name="Kamileen M.O."/>
            <person name="Zhao D."/>
            <person name="Vaillancourt B."/>
            <person name="Wood J.C."/>
            <person name="Sun M."/>
            <person name="Kinser T.J."/>
            <person name="Henry L.K."/>
            <person name="Rodriguez-Lopez C."/>
            <person name="Dudareva N."/>
            <person name="Soltis D.E."/>
            <person name="Soltis P.S."/>
            <person name="Buell C.R."/>
            <person name="O'Connor S.E."/>
        </authorList>
    </citation>
    <scope>NUCLEOTIDE SEQUENCE</scope>
</reference>
<dbReference type="Pfam" id="PF13561">
    <property type="entry name" value="adh_short_C2"/>
    <property type="match status" value="1"/>
</dbReference>
<evidence type="ECO:0000256" key="2">
    <source>
        <dbReference type="ARBA" id="ARBA00023027"/>
    </source>
</evidence>
<dbReference type="InterPro" id="IPR036291">
    <property type="entry name" value="NAD(P)-bd_dom_sf"/>
</dbReference>
<dbReference type="Gene3D" id="3.40.50.720">
    <property type="entry name" value="NAD(P)-binding Rossmann-like Domain"/>
    <property type="match status" value="1"/>
</dbReference>
<dbReference type="SUPFAM" id="SSF51735">
    <property type="entry name" value="NAD(P)-binding Rossmann-fold domains"/>
    <property type="match status" value="1"/>
</dbReference>
<dbReference type="AlphaFoldDB" id="A0A7D3QRL5"/>
<dbReference type="SMART" id="SM00822">
    <property type="entry name" value="PKS_KR"/>
    <property type="match status" value="1"/>
</dbReference>
<comment type="similarity">
    <text evidence="1">Belongs to the short-chain dehydrogenases/reductases (SDR) family.</text>
</comment>
<evidence type="ECO:0000256" key="3">
    <source>
        <dbReference type="ARBA" id="ARBA00023235"/>
    </source>
</evidence>
<protein>
    <submittedName>
        <fullName evidence="5">Nepetalactol related short chain dehydrogenase 5</fullName>
    </submittedName>
</protein>
<dbReference type="PANTHER" id="PTHR42820:SF21">
    <property type="entry name" value="SHORT-CHAIN DEHYDROGENASE REDUCTASE 3B-LIKE"/>
    <property type="match status" value="1"/>
</dbReference>
<proteinExistence type="evidence at transcript level"/>
<keyword evidence="2" id="KW-0520">NAD</keyword>
<dbReference type="PANTHER" id="PTHR42820">
    <property type="entry name" value="SHORT-CHAIN DEHYDROGENASE REDUCTASE"/>
    <property type="match status" value="1"/>
</dbReference>
<dbReference type="InterPro" id="IPR020904">
    <property type="entry name" value="Sc_DH/Rdtase_CS"/>
</dbReference>
<dbReference type="EMBL" id="MT108274">
    <property type="protein sequence ID" value="QKE59455.1"/>
    <property type="molecule type" value="mRNA"/>
</dbReference>
<dbReference type="GO" id="GO:0016099">
    <property type="term" value="P:monoterpenoid biosynthetic process"/>
    <property type="evidence" value="ECO:0007669"/>
    <property type="project" value="UniProtKB-ARBA"/>
</dbReference>
<evidence type="ECO:0000259" key="4">
    <source>
        <dbReference type="SMART" id="SM00822"/>
    </source>
</evidence>